<organism evidence="1 2">
    <name type="scientific">Atta colombica</name>
    <dbReference type="NCBI Taxonomy" id="520822"/>
    <lineage>
        <taxon>Eukaryota</taxon>
        <taxon>Metazoa</taxon>
        <taxon>Ecdysozoa</taxon>
        <taxon>Arthropoda</taxon>
        <taxon>Hexapoda</taxon>
        <taxon>Insecta</taxon>
        <taxon>Pterygota</taxon>
        <taxon>Neoptera</taxon>
        <taxon>Endopterygota</taxon>
        <taxon>Hymenoptera</taxon>
        <taxon>Apocrita</taxon>
        <taxon>Aculeata</taxon>
        <taxon>Formicoidea</taxon>
        <taxon>Formicidae</taxon>
        <taxon>Myrmicinae</taxon>
        <taxon>Atta</taxon>
    </lineage>
</organism>
<name>A0A195BSB8_9HYME</name>
<evidence type="ECO:0000313" key="2">
    <source>
        <dbReference type="Proteomes" id="UP000078540"/>
    </source>
</evidence>
<dbReference type="STRING" id="520822.A0A195BSB8"/>
<gene>
    <name evidence="1" type="ORF">ALC53_02676</name>
</gene>
<proteinExistence type="predicted"/>
<dbReference type="Proteomes" id="UP000078540">
    <property type="component" value="Unassembled WGS sequence"/>
</dbReference>
<protein>
    <submittedName>
        <fullName evidence="1">Uncharacterized protein</fullName>
    </submittedName>
</protein>
<keyword evidence="2" id="KW-1185">Reference proteome</keyword>
<dbReference type="EMBL" id="KQ976423">
    <property type="protein sequence ID" value="KYM88910.1"/>
    <property type="molecule type" value="Genomic_DNA"/>
</dbReference>
<evidence type="ECO:0000313" key="1">
    <source>
        <dbReference type="EMBL" id="KYM88910.1"/>
    </source>
</evidence>
<dbReference type="AlphaFoldDB" id="A0A195BSB8"/>
<sequence>MSELHRFSNVDFVRSSQQKQISTILRTEPQLADFTKTEAKAELLNLLVVIRADVKDFCRCNYIAAAVPARVDIPVTNRSSFPRHNRECYDGKDIASLRVVDHNVRLNSKYHSICGEFPRFGEEFRLDNYLLAAIELFLTPTQSFGPSSDFSRHTLVRPRVYHGRTKRQISSTKENVTTIALFSVSFLRLHTVFAICSGGLRCETRIGDGCNNFNANVAACSEYKTCDGRRAIR</sequence>
<accession>A0A195BSB8</accession>
<reference evidence="1 2" key="1">
    <citation type="submission" date="2015-09" db="EMBL/GenBank/DDBJ databases">
        <title>Atta colombica WGS genome.</title>
        <authorList>
            <person name="Nygaard S."/>
            <person name="Hu H."/>
            <person name="Boomsma J."/>
            <person name="Zhang G."/>
        </authorList>
    </citation>
    <scope>NUCLEOTIDE SEQUENCE [LARGE SCALE GENOMIC DNA]</scope>
    <source>
        <strain evidence="1">Treedump-2</strain>
        <tissue evidence="1">Whole body</tissue>
    </source>
</reference>